<dbReference type="InterPro" id="IPR029012">
    <property type="entry name" value="Helix_hairpin_bin_sf"/>
</dbReference>
<evidence type="ECO:0000256" key="4">
    <source>
        <dbReference type="ARBA" id="ARBA00022692"/>
    </source>
</evidence>
<dbReference type="AlphaFoldDB" id="A0A0D2PDM1"/>
<dbReference type="GO" id="GO:0071816">
    <property type="term" value="P:tail-anchored membrane protein insertion into ER membrane"/>
    <property type="evidence" value="ECO:0007669"/>
    <property type="project" value="InterPro"/>
</dbReference>
<keyword evidence="7 8" id="KW-0472">Membrane</keyword>
<dbReference type="Gene3D" id="1.10.287.660">
    <property type="entry name" value="Helix hairpin bin"/>
    <property type="match status" value="1"/>
</dbReference>
<evidence type="ECO:0000256" key="2">
    <source>
        <dbReference type="ARBA" id="ARBA00010799"/>
    </source>
</evidence>
<comment type="caution">
    <text evidence="8">Lacks conserved residue(s) required for the propagation of feature annotation.</text>
</comment>
<dbReference type="PANTHER" id="PTHR42650:SF1">
    <property type="entry name" value="GUIDED ENTRY OF TAIL-ANCHORED PROTEINS FACTOR 1"/>
    <property type="match status" value="1"/>
</dbReference>
<organism evidence="11 12">
    <name type="scientific">Hypholoma sublateritium (strain FD-334 SS-4)</name>
    <dbReference type="NCBI Taxonomy" id="945553"/>
    <lineage>
        <taxon>Eukaryota</taxon>
        <taxon>Fungi</taxon>
        <taxon>Dikarya</taxon>
        <taxon>Basidiomycota</taxon>
        <taxon>Agaricomycotina</taxon>
        <taxon>Agaricomycetes</taxon>
        <taxon>Agaricomycetidae</taxon>
        <taxon>Agaricales</taxon>
        <taxon>Agaricineae</taxon>
        <taxon>Strophariaceae</taxon>
        <taxon>Hypholoma</taxon>
    </lineage>
</organism>
<dbReference type="GO" id="GO:0043495">
    <property type="term" value="F:protein-membrane adaptor activity"/>
    <property type="evidence" value="ECO:0007669"/>
    <property type="project" value="TreeGrafter"/>
</dbReference>
<feature type="transmembrane region" description="Helical" evidence="10">
    <location>
        <begin position="6"/>
        <end position="28"/>
    </location>
</feature>
<evidence type="ECO:0000256" key="7">
    <source>
        <dbReference type="ARBA" id="ARBA00023136"/>
    </source>
</evidence>
<dbReference type="InterPro" id="IPR027538">
    <property type="entry name" value="Get1_fungi"/>
</dbReference>
<dbReference type="STRING" id="945553.A0A0D2PDM1"/>
<feature type="topological domain" description="Cytoplasmic" evidence="8">
    <location>
        <begin position="169"/>
        <end position="240"/>
    </location>
</feature>
<feature type="transmembrane region" description="Helical" evidence="10">
    <location>
        <begin position="134"/>
        <end position="157"/>
    </location>
</feature>
<feature type="transmembrane region" description="Helical" evidence="10">
    <location>
        <begin position="103"/>
        <end position="122"/>
    </location>
</feature>
<feature type="topological domain" description="Lumenal" evidence="8">
    <location>
        <begin position="1"/>
        <end position="3"/>
    </location>
</feature>
<dbReference type="OrthoDB" id="69461at2759"/>
<evidence type="ECO:0000313" key="12">
    <source>
        <dbReference type="Proteomes" id="UP000054270"/>
    </source>
</evidence>
<protein>
    <submittedName>
        <fullName evidence="11">Uncharacterized protein</fullName>
    </submittedName>
</protein>
<dbReference type="PANTHER" id="PTHR42650">
    <property type="entry name" value="TAIL-ANCHORED PROTEIN INSERTION RECEPTOR WRB"/>
    <property type="match status" value="1"/>
</dbReference>
<evidence type="ECO:0000256" key="9">
    <source>
        <dbReference type="SAM" id="MobiDB-lite"/>
    </source>
</evidence>
<keyword evidence="3 8" id="KW-0813">Transport</keyword>
<keyword evidence="5 8" id="KW-0256">Endoplasmic reticulum</keyword>
<gene>
    <name evidence="8" type="primary">GET1</name>
    <name evidence="11" type="ORF">HYPSUDRAFT_145151</name>
</gene>
<feature type="compositionally biased region" description="Basic residues" evidence="9">
    <location>
        <begin position="218"/>
        <end position="228"/>
    </location>
</feature>
<name>A0A0D2PDM1_HYPSF</name>
<evidence type="ECO:0000256" key="3">
    <source>
        <dbReference type="ARBA" id="ARBA00022448"/>
    </source>
</evidence>
<accession>A0A0D2PDM1</accession>
<evidence type="ECO:0000256" key="10">
    <source>
        <dbReference type="SAM" id="Phobius"/>
    </source>
</evidence>
<evidence type="ECO:0000313" key="11">
    <source>
        <dbReference type="EMBL" id="KJA18325.1"/>
    </source>
</evidence>
<dbReference type="GO" id="GO:0043529">
    <property type="term" value="C:GET complex"/>
    <property type="evidence" value="ECO:0007669"/>
    <property type="project" value="InterPro"/>
</dbReference>
<comment type="similarity">
    <text evidence="2 8">Belongs to the WRB/GET1 family.</text>
</comment>
<evidence type="ECO:0000256" key="1">
    <source>
        <dbReference type="ARBA" id="ARBA00004477"/>
    </source>
</evidence>
<evidence type="ECO:0000256" key="5">
    <source>
        <dbReference type="ARBA" id="ARBA00022824"/>
    </source>
</evidence>
<dbReference type="GO" id="GO:0005789">
    <property type="term" value="C:endoplasmic reticulum membrane"/>
    <property type="evidence" value="ECO:0007669"/>
    <property type="project" value="UniProtKB-SubCell"/>
</dbReference>
<dbReference type="OMA" id="AEWIISF"/>
<keyword evidence="6 8" id="KW-1133">Transmembrane helix</keyword>
<evidence type="ECO:0000256" key="8">
    <source>
        <dbReference type="HAMAP-Rule" id="MF_03113"/>
    </source>
</evidence>
<evidence type="ECO:0000256" key="6">
    <source>
        <dbReference type="ARBA" id="ARBA00022989"/>
    </source>
</evidence>
<keyword evidence="12" id="KW-1185">Reference proteome</keyword>
<dbReference type="HAMAP" id="MF_03113">
    <property type="entry name" value="Get1"/>
    <property type="match status" value="1"/>
</dbReference>
<proteinExistence type="inferred from homology"/>
<feature type="region of interest" description="Disordered" evidence="9">
    <location>
        <begin position="183"/>
        <end position="228"/>
    </location>
</feature>
<dbReference type="Pfam" id="PF04420">
    <property type="entry name" value="CHD5"/>
    <property type="match status" value="1"/>
</dbReference>
<dbReference type="EMBL" id="KN817590">
    <property type="protein sequence ID" value="KJA18325.1"/>
    <property type="molecule type" value="Genomic_DNA"/>
</dbReference>
<dbReference type="InterPro" id="IPR028945">
    <property type="entry name" value="Get1"/>
</dbReference>
<reference evidence="12" key="1">
    <citation type="submission" date="2014-04" db="EMBL/GenBank/DDBJ databases">
        <title>Evolutionary Origins and Diversification of the Mycorrhizal Mutualists.</title>
        <authorList>
            <consortium name="DOE Joint Genome Institute"/>
            <consortium name="Mycorrhizal Genomics Consortium"/>
            <person name="Kohler A."/>
            <person name="Kuo A."/>
            <person name="Nagy L.G."/>
            <person name="Floudas D."/>
            <person name="Copeland A."/>
            <person name="Barry K.W."/>
            <person name="Cichocki N."/>
            <person name="Veneault-Fourrey C."/>
            <person name="LaButti K."/>
            <person name="Lindquist E.A."/>
            <person name="Lipzen A."/>
            <person name="Lundell T."/>
            <person name="Morin E."/>
            <person name="Murat C."/>
            <person name="Riley R."/>
            <person name="Ohm R."/>
            <person name="Sun H."/>
            <person name="Tunlid A."/>
            <person name="Henrissat B."/>
            <person name="Grigoriev I.V."/>
            <person name="Hibbett D.S."/>
            <person name="Martin F."/>
        </authorList>
    </citation>
    <scope>NUCLEOTIDE SEQUENCE [LARGE SCALE GENOMIC DNA]</scope>
    <source>
        <strain evidence="12">FD-334 SS-4</strain>
    </source>
</reference>
<comment type="subcellular location">
    <subcellularLocation>
        <location evidence="1">Endoplasmic reticulum membrane</location>
        <topology evidence="1">Multi-pass membrane protein</topology>
    </subcellularLocation>
</comment>
<dbReference type="Proteomes" id="UP000054270">
    <property type="component" value="Unassembled WGS sequence"/>
</dbReference>
<sequence length="240" mass="27682">MSILLTIFLLVFVGQLVTWIGKTVLLDITYAGYLRITRSPLATRQRALKSEILASKAELMKTSAQDQFAKWAKMRRSVDKGLADLEKLNSEISSAKSGFAMKFNTLLWLFTTGLQFVVGWWYRKQAVFYLPQGWFGPLGWWLSLPFAPAGSVSVGVWQMACKRVILVGERVLKDLMGKHCAPTENRPDDDGLHVCQVHPPPQRTRQRELPPRVQPQRHSTRHRREKRSRRRLRVFVHLFI</sequence>
<keyword evidence="4 8" id="KW-0812">Transmembrane</keyword>